<accession>A0ABV4BDT7</accession>
<dbReference type="SUPFAM" id="SSF82784">
    <property type="entry name" value="OsmC-like"/>
    <property type="match status" value="1"/>
</dbReference>
<proteinExistence type="predicted"/>
<sequence length="153" mass="17088">MSEEGRFTIHLEQQEDYQILVRFDWRKAADLLMDEPPPLGETAGPNASRLLAAAAANCLSASLLYCLAKEEPPANSLRTEATCILIRNDKKRLRIGGMEVRLIVSDELAESARFNRCKELFEDFCVVSASIRDGIPIRVEVLDQRGTLLHSAD</sequence>
<reference evidence="1 2" key="1">
    <citation type="submission" date="2024-05" db="EMBL/GenBank/DDBJ databases">
        <title>Genome Sequence and Characterization of the New Strain Purple Sulfur Bacterium of Genus Thioalkalicoccus.</title>
        <authorList>
            <person name="Bryantseva I.A."/>
            <person name="Kyndt J.A."/>
            <person name="Imhoff J.F."/>
        </authorList>
    </citation>
    <scope>NUCLEOTIDE SEQUENCE [LARGE SCALE GENOMIC DNA]</scope>
    <source>
        <strain evidence="1 2">Um2</strain>
    </source>
</reference>
<dbReference type="InterPro" id="IPR003718">
    <property type="entry name" value="OsmC/Ohr_fam"/>
</dbReference>
<name>A0ABV4BDT7_9GAMM</name>
<dbReference type="RefSeq" id="WP_369667062.1">
    <property type="nucleotide sequence ID" value="NZ_JBDKXB010000010.1"/>
</dbReference>
<dbReference type="InterPro" id="IPR015946">
    <property type="entry name" value="KH_dom-like_a/b"/>
</dbReference>
<gene>
    <name evidence="1" type="ORF">ABC977_09700</name>
</gene>
<comment type="caution">
    <text evidence="1">The sequence shown here is derived from an EMBL/GenBank/DDBJ whole genome shotgun (WGS) entry which is preliminary data.</text>
</comment>
<protein>
    <submittedName>
        <fullName evidence="1">OsmC family protein</fullName>
    </submittedName>
</protein>
<dbReference type="InterPro" id="IPR036102">
    <property type="entry name" value="OsmC/Ohrsf"/>
</dbReference>
<evidence type="ECO:0000313" key="1">
    <source>
        <dbReference type="EMBL" id="MEY6432677.1"/>
    </source>
</evidence>
<dbReference type="Proteomes" id="UP001564408">
    <property type="component" value="Unassembled WGS sequence"/>
</dbReference>
<dbReference type="Pfam" id="PF02566">
    <property type="entry name" value="OsmC"/>
    <property type="match status" value="1"/>
</dbReference>
<dbReference type="Gene3D" id="3.30.300.20">
    <property type="match status" value="1"/>
</dbReference>
<evidence type="ECO:0000313" key="2">
    <source>
        <dbReference type="Proteomes" id="UP001564408"/>
    </source>
</evidence>
<organism evidence="1 2">
    <name type="scientific">Thioalkalicoccus limnaeus</name>
    <dbReference type="NCBI Taxonomy" id="120681"/>
    <lineage>
        <taxon>Bacteria</taxon>
        <taxon>Pseudomonadati</taxon>
        <taxon>Pseudomonadota</taxon>
        <taxon>Gammaproteobacteria</taxon>
        <taxon>Chromatiales</taxon>
        <taxon>Chromatiaceae</taxon>
        <taxon>Thioalkalicoccus</taxon>
    </lineage>
</organism>
<keyword evidence="2" id="KW-1185">Reference proteome</keyword>
<dbReference type="EMBL" id="JBDKXB010000010">
    <property type="protein sequence ID" value="MEY6432677.1"/>
    <property type="molecule type" value="Genomic_DNA"/>
</dbReference>